<proteinExistence type="predicted"/>
<reference evidence="1" key="1">
    <citation type="submission" date="2020-09" db="EMBL/GenBank/DDBJ databases">
        <title>Genome-Enabled Discovery of Anthraquinone Biosynthesis in Senna tora.</title>
        <authorList>
            <person name="Kang S.-H."/>
            <person name="Pandey R.P."/>
            <person name="Lee C.-M."/>
            <person name="Sim J.-S."/>
            <person name="Jeong J.-T."/>
            <person name="Choi B.-S."/>
            <person name="Jung M."/>
            <person name="Ginzburg D."/>
            <person name="Zhao K."/>
            <person name="Won S.Y."/>
            <person name="Oh T.-J."/>
            <person name="Yu Y."/>
            <person name="Kim N.-H."/>
            <person name="Lee O.R."/>
            <person name="Lee T.-H."/>
            <person name="Bashyal P."/>
            <person name="Kim T.-S."/>
            <person name="Lee W.-H."/>
            <person name="Kawkins C."/>
            <person name="Kim C.-K."/>
            <person name="Kim J.S."/>
            <person name="Ahn B.O."/>
            <person name="Rhee S.Y."/>
            <person name="Sohng J.K."/>
        </authorList>
    </citation>
    <scope>NUCLEOTIDE SEQUENCE</scope>
    <source>
        <tissue evidence="1">Leaf</tissue>
    </source>
</reference>
<sequence>MGGYPESLYSGDPYGFKAPLQV</sequence>
<name>A0A834W1Y4_9FABA</name>
<protein>
    <submittedName>
        <fullName evidence="1">Uncharacterized protein</fullName>
    </submittedName>
</protein>
<evidence type="ECO:0000313" key="1">
    <source>
        <dbReference type="EMBL" id="KAF7806165.1"/>
    </source>
</evidence>
<accession>A0A834W1Y4</accession>
<dbReference type="EMBL" id="JAAIUW010000012">
    <property type="protein sequence ID" value="KAF7806165.1"/>
    <property type="molecule type" value="Genomic_DNA"/>
</dbReference>
<dbReference type="Proteomes" id="UP000634136">
    <property type="component" value="Unassembled WGS sequence"/>
</dbReference>
<gene>
    <name evidence="1" type="ORF">G2W53_038326</name>
</gene>
<evidence type="ECO:0000313" key="2">
    <source>
        <dbReference type="Proteomes" id="UP000634136"/>
    </source>
</evidence>
<keyword evidence="2" id="KW-1185">Reference proteome</keyword>
<dbReference type="AlphaFoldDB" id="A0A834W1Y4"/>
<comment type="caution">
    <text evidence="1">The sequence shown here is derived from an EMBL/GenBank/DDBJ whole genome shotgun (WGS) entry which is preliminary data.</text>
</comment>
<organism evidence="1 2">
    <name type="scientific">Senna tora</name>
    <dbReference type="NCBI Taxonomy" id="362788"/>
    <lineage>
        <taxon>Eukaryota</taxon>
        <taxon>Viridiplantae</taxon>
        <taxon>Streptophyta</taxon>
        <taxon>Embryophyta</taxon>
        <taxon>Tracheophyta</taxon>
        <taxon>Spermatophyta</taxon>
        <taxon>Magnoliopsida</taxon>
        <taxon>eudicotyledons</taxon>
        <taxon>Gunneridae</taxon>
        <taxon>Pentapetalae</taxon>
        <taxon>rosids</taxon>
        <taxon>fabids</taxon>
        <taxon>Fabales</taxon>
        <taxon>Fabaceae</taxon>
        <taxon>Caesalpinioideae</taxon>
        <taxon>Cassia clade</taxon>
        <taxon>Senna</taxon>
    </lineage>
</organism>